<reference evidence="3 4" key="1">
    <citation type="journal article" date="2016" name="Nat. Commun.">
        <title>Thousands of microbial genomes shed light on interconnected biogeochemical processes in an aquifer system.</title>
        <authorList>
            <person name="Anantharaman K."/>
            <person name="Brown C.T."/>
            <person name="Hug L.A."/>
            <person name="Sharon I."/>
            <person name="Castelle C.J."/>
            <person name="Probst A.J."/>
            <person name="Thomas B.C."/>
            <person name="Singh A."/>
            <person name="Wilkins M.J."/>
            <person name="Karaoz U."/>
            <person name="Brodie E.L."/>
            <person name="Williams K.H."/>
            <person name="Hubbard S.S."/>
            <person name="Banfield J.F."/>
        </authorList>
    </citation>
    <scope>NUCLEOTIDE SEQUENCE [LARGE SCALE GENOMIC DNA]</scope>
</reference>
<dbReference type="Pfam" id="PF01370">
    <property type="entry name" value="Epimerase"/>
    <property type="match status" value="1"/>
</dbReference>
<sequence>MPALPKVLVTGANGNLGHALLPQLFENYQVYTLDRRTLDPSLIPQVAGFFKGDLTNPAFVFDLFSTHEFSAVIHLAALLSRDCEDDPFYGHQVNVNGSVNLLEAASRTRFETKFIFISSVAVFGLDPQEKPFMDLTPVEPTGIPVTAYGCTKRYIETIGKFYSRDRLDFRALRLPTILSPNHRPVPGTSDFLQELVVQALSGLPALCHLRPDTHLPLITLPDAALAILHLLKTPRAHLHQTTYQVQSFSASVQEFIDKLAHHFPDFHPQFFPDSFRQSIIDSWPASLDDQAAATDLGWSPAHDLHSALWDYLVPATKDLLSR</sequence>
<comment type="caution">
    <text evidence="3">The sequence shown here is derived from an EMBL/GenBank/DDBJ whole genome shotgun (WGS) entry which is preliminary data.</text>
</comment>
<feature type="domain" description="NAD-dependent epimerase/dehydratase" evidence="2">
    <location>
        <begin position="7"/>
        <end position="245"/>
    </location>
</feature>
<evidence type="ECO:0000313" key="3">
    <source>
        <dbReference type="EMBL" id="OGD76835.1"/>
    </source>
</evidence>
<comment type="similarity">
    <text evidence="1">Belongs to the NAD(P)-dependent epimerase/dehydratase family.</text>
</comment>
<dbReference type="AlphaFoldDB" id="A0A1F5FB36"/>
<dbReference type="Gene3D" id="3.40.50.720">
    <property type="entry name" value="NAD(P)-binding Rossmann-like Domain"/>
    <property type="match status" value="1"/>
</dbReference>
<dbReference type="PANTHER" id="PTHR42687">
    <property type="entry name" value="L-THREONINE 3-DEHYDROGENASE"/>
    <property type="match status" value="1"/>
</dbReference>
<evidence type="ECO:0000256" key="1">
    <source>
        <dbReference type="ARBA" id="ARBA00007637"/>
    </source>
</evidence>
<dbReference type="PANTHER" id="PTHR42687:SF1">
    <property type="entry name" value="L-THREONINE 3-DEHYDROGENASE, MITOCHONDRIAL"/>
    <property type="match status" value="1"/>
</dbReference>
<protein>
    <recommendedName>
        <fullName evidence="2">NAD-dependent epimerase/dehydratase domain-containing protein</fullName>
    </recommendedName>
</protein>
<dbReference type="InterPro" id="IPR036291">
    <property type="entry name" value="NAD(P)-bd_dom_sf"/>
</dbReference>
<dbReference type="InterPro" id="IPR001509">
    <property type="entry name" value="Epimerase_deHydtase"/>
</dbReference>
<accession>A0A1F5FB36</accession>
<gene>
    <name evidence="3" type="ORF">A2368_00320</name>
</gene>
<name>A0A1F5FB36_9BACT</name>
<dbReference type="EMBL" id="MFAM01000072">
    <property type="protein sequence ID" value="OGD76835.1"/>
    <property type="molecule type" value="Genomic_DNA"/>
</dbReference>
<dbReference type="GO" id="GO:0006567">
    <property type="term" value="P:L-threonine catabolic process"/>
    <property type="evidence" value="ECO:0007669"/>
    <property type="project" value="TreeGrafter"/>
</dbReference>
<dbReference type="SUPFAM" id="SSF51735">
    <property type="entry name" value="NAD(P)-binding Rossmann-fold domains"/>
    <property type="match status" value="1"/>
</dbReference>
<evidence type="ECO:0000259" key="2">
    <source>
        <dbReference type="Pfam" id="PF01370"/>
    </source>
</evidence>
<organism evidence="3 4">
    <name type="scientific">Candidatus Collierbacteria bacterium RIFOXYB1_FULL_49_13</name>
    <dbReference type="NCBI Taxonomy" id="1817728"/>
    <lineage>
        <taxon>Bacteria</taxon>
        <taxon>Candidatus Collieribacteriota</taxon>
    </lineage>
</organism>
<evidence type="ECO:0000313" key="4">
    <source>
        <dbReference type="Proteomes" id="UP000176682"/>
    </source>
</evidence>
<dbReference type="Proteomes" id="UP000176682">
    <property type="component" value="Unassembled WGS sequence"/>
</dbReference>
<dbReference type="GO" id="GO:0008743">
    <property type="term" value="F:L-threonine 3-dehydrogenase activity"/>
    <property type="evidence" value="ECO:0007669"/>
    <property type="project" value="TreeGrafter"/>
</dbReference>
<proteinExistence type="inferred from homology"/>
<dbReference type="InterPro" id="IPR051225">
    <property type="entry name" value="NAD(P)_epim/dehydratase"/>
</dbReference>